<evidence type="ECO:0000256" key="1">
    <source>
        <dbReference type="ARBA" id="ARBA00022737"/>
    </source>
</evidence>
<evidence type="ECO:0000313" key="3">
    <source>
        <dbReference type="EnsemblMetazoa" id="Aqu2.1.01931_001"/>
    </source>
</evidence>
<dbReference type="CDD" id="cd00882">
    <property type="entry name" value="Ras_like_GTPase"/>
    <property type="match status" value="1"/>
</dbReference>
<organism evidence="3">
    <name type="scientific">Amphimedon queenslandica</name>
    <name type="common">Sponge</name>
    <dbReference type="NCBI Taxonomy" id="400682"/>
    <lineage>
        <taxon>Eukaryota</taxon>
        <taxon>Metazoa</taxon>
        <taxon>Porifera</taxon>
        <taxon>Demospongiae</taxon>
        <taxon>Heteroscleromorpha</taxon>
        <taxon>Haplosclerida</taxon>
        <taxon>Niphatidae</taxon>
        <taxon>Amphimedon</taxon>
    </lineage>
</organism>
<dbReference type="PANTHER" id="PTHR24198">
    <property type="entry name" value="ANKYRIN REPEAT AND PROTEIN KINASE DOMAIN-CONTAINING PROTEIN"/>
    <property type="match status" value="1"/>
</dbReference>
<dbReference type="InterPro" id="IPR027417">
    <property type="entry name" value="P-loop_NTPase"/>
</dbReference>
<dbReference type="SUPFAM" id="SSF52540">
    <property type="entry name" value="P-loop containing nucleoside triphosphate hydrolases"/>
    <property type="match status" value="1"/>
</dbReference>
<reference evidence="3" key="1">
    <citation type="submission" date="2017-05" db="UniProtKB">
        <authorList>
            <consortium name="EnsemblMetazoa"/>
        </authorList>
    </citation>
    <scope>IDENTIFICATION</scope>
</reference>
<sequence length="273" mass="29926">MSLEDKCWAAFENEDHKEAVRLLPLVKEPNKIKRGGDPLLHLSSSNGWLDVTKDLITKYHCDPHERDGGGWTCLHRAARDNHVDVMRYLIDECHCDPMAVDSLWRRTPLHDAAVSWGSSAAAEYLLSTGKCDPLAKDNVGRTPFKLAKERGNTDTLSVFKKFGGIKSSHPIDSYVNVLLVGNPGAGKSTLSHVINDTASFTLLGSFRNVGGVVPCTAGIIPYKLQHRTLGNIILHDFAGHSEYYSSHSAVIENLLQGSGGVFLIVVNILEKEA</sequence>
<dbReference type="InterPro" id="IPR002110">
    <property type="entry name" value="Ankyrin_rpt"/>
</dbReference>
<accession>A0A1X7SIR5</accession>
<dbReference type="SMART" id="SM00248">
    <property type="entry name" value="ANK"/>
    <property type="match status" value="4"/>
</dbReference>
<keyword evidence="2" id="KW-0040">ANK repeat</keyword>
<dbReference type="SUPFAM" id="SSF48403">
    <property type="entry name" value="Ankyrin repeat"/>
    <property type="match status" value="1"/>
</dbReference>
<dbReference type="InterPro" id="IPR036770">
    <property type="entry name" value="Ankyrin_rpt-contain_sf"/>
</dbReference>
<evidence type="ECO:0000256" key="2">
    <source>
        <dbReference type="ARBA" id="ARBA00023043"/>
    </source>
</evidence>
<name>A0A1X7SIR5_AMPQE</name>
<dbReference type="Pfam" id="PF12796">
    <property type="entry name" value="Ank_2"/>
    <property type="match status" value="1"/>
</dbReference>
<dbReference type="EnsemblMetazoa" id="Aqu2.1.01931_001">
    <property type="protein sequence ID" value="Aqu2.1.01931_001"/>
    <property type="gene ID" value="Aqu2.1.01931"/>
</dbReference>
<dbReference type="OrthoDB" id="5314041at2759"/>
<dbReference type="Gene3D" id="3.40.50.300">
    <property type="entry name" value="P-loop containing nucleotide triphosphate hydrolases"/>
    <property type="match status" value="1"/>
</dbReference>
<dbReference type="AlphaFoldDB" id="A0A1X7SIR5"/>
<protein>
    <submittedName>
        <fullName evidence="3">Uncharacterized protein</fullName>
    </submittedName>
</protein>
<dbReference type="InParanoid" id="A0A1X7SIR5"/>
<proteinExistence type="predicted"/>
<keyword evidence="1" id="KW-0677">Repeat</keyword>
<dbReference type="Gene3D" id="1.25.40.20">
    <property type="entry name" value="Ankyrin repeat-containing domain"/>
    <property type="match status" value="2"/>
</dbReference>
<dbReference type="Pfam" id="PF00023">
    <property type="entry name" value="Ank"/>
    <property type="match status" value="1"/>
</dbReference>
<dbReference type="PANTHER" id="PTHR24198:SF191">
    <property type="entry name" value="RABANKYRIN-5-LIKE"/>
    <property type="match status" value="1"/>
</dbReference>